<dbReference type="InterPro" id="IPR012960">
    <property type="entry name" value="Dyskerin-like"/>
</dbReference>
<keyword evidence="4 5" id="KW-0413">Isomerase</keyword>
<evidence type="ECO:0000256" key="6">
    <source>
        <dbReference type="SAM" id="MobiDB-lite"/>
    </source>
</evidence>
<dbReference type="SMART" id="SM01136">
    <property type="entry name" value="DKCLD"/>
    <property type="match status" value="1"/>
</dbReference>
<feature type="active site" description="Nucleophile" evidence="5">
    <location>
        <position position="81"/>
    </location>
</feature>
<dbReference type="Proteomes" id="UP000238348">
    <property type="component" value="Chromosome"/>
</dbReference>
<dbReference type="RefSeq" id="WP_234022471.1">
    <property type="nucleotide sequence ID" value="NZ_CP012673.1"/>
</dbReference>
<comment type="similarity">
    <text evidence="2 5">Belongs to the pseudouridine synthase TruB family. Type 1 subfamily.</text>
</comment>
<evidence type="ECO:0000256" key="5">
    <source>
        <dbReference type="HAMAP-Rule" id="MF_01080"/>
    </source>
</evidence>
<feature type="compositionally biased region" description="Pro residues" evidence="6">
    <location>
        <begin position="15"/>
        <end position="38"/>
    </location>
</feature>
<accession>A0A2L0EX22</accession>
<dbReference type="CDD" id="cd02573">
    <property type="entry name" value="PseudoU_synth_EcTruB"/>
    <property type="match status" value="1"/>
</dbReference>
<dbReference type="Gene3D" id="2.30.130.10">
    <property type="entry name" value="PUA domain"/>
    <property type="match status" value="1"/>
</dbReference>
<feature type="region of interest" description="Disordered" evidence="6">
    <location>
        <begin position="1"/>
        <end position="42"/>
    </location>
</feature>
<keyword evidence="3 5" id="KW-0819">tRNA processing</keyword>
<dbReference type="InterPro" id="IPR036974">
    <property type="entry name" value="PUA_sf"/>
</dbReference>
<dbReference type="InterPro" id="IPR002501">
    <property type="entry name" value="PsdUridine_synth_N"/>
</dbReference>
<dbReference type="SUPFAM" id="SSF55120">
    <property type="entry name" value="Pseudouridine synthase"/>
    <property type="match status" value="1"/>
</dbReference>
<dbReference type="Gene3D" id="3.30.2350.10">
    <property type="entry name" value="Pseudouridine synthase"/>
    <property type="match status" value="1"/>
</dbReference>
<dbReference type="PANTHER" id="PTHR13767">
    <property type="entry name" value="TRNA-PSEUDOURIDINE SYNTHASE"/>
    <property type="match status" value="1"/>
</dbReference>
<dbReference type="AlphaFoldDB" id="A0A2L0EX22"/>
<dbReference type="HAMAP" id="MF_01080">
    <property type="entry name" value="TruB_bact"/>
    <property type="match status" value="1"/>
</dbReference>
<comment type="function">
    <text evidence="5">Responsible for synthesis of pseudouridine from uracil-55 in the psi GC loop of transfer RNAs.</text>
</comment>
<evidence type="ECO:0000313" key="8">
    <source>
        <dbReference type="EMBL" id="AUX43850.1"/>
    </source>
</evidence>
<proteinExistence type="inferred from homology"/>
<evidence type="ECO:0000256" key="2">
    <source>
        <dbReference type="ARBA" id="ARBA00005642"/>
    </source>
</evidence>
<dbReference type="GO" id="GO:0031119">
    <property type="term" value="P:tRNA pseudouridine synthesis"/>
    <property type="evidence" value="ECO:0007669"/>
    <property type="project" value="UniProtKB-UniRule"/>
</dbReference>
<dbReference type="PANTHER" id="PTHR13767:SF2">
    <property type="entry name" value="PSEUDOURIDYLATE SYNTHASE TRUB1"/>
    <property type="match status" value="1"/>
</dbReference>
<comment type="catalytic activity">
    <reaction evidence="1 5">
        <text>uridine(55) in tRNA = pseudouridine(55) in tRNA</text>
        <dbReference type="Rhea" id="RHEA:42532"/>
        <dbReference type="Rhea" id="RHEA-COMP:10101"/>
        <dbReference type="Rhea" id="RHEA-COMP:10102"/>
        <dbReference type="ChEBI" id="CHEBI:65314"/>
        <dbReference type="ChEBI" id="CHEBI:65315"/>
        <dbReference type="EC" id="5.4.99.25"/>
    </reaction>
</comment>
<evidence type="ECO:0000256" key="3">
    <source>
        <dbReference type="ARBA" id="ARBA00022694"/>
    </source>
</evidence>
<dbReference type="Pfam" id="PF16198">
    <property type="entry name" value="TruB_C_2"/>
    <property type="match status" value="1"/>
</dbReference>
<dbReference type="Pfam" id="PF01509">
    <property type="entry name" value="TruB_N"/>
    <property type="match status" value="2"/>
</dbReference>
<dbReference type="EMBL" id="CP012673">
    <property type="protein sequence ID" value="AUX43850.1"/>
    <property type="molecule type" value="Genomic_DNA"/>
</dbReference>
<gene>
    <name evidence="5" type="primary">truB</name>
    <name evidence="8" type="ORF">SOCE26_053060</name>
</gene>
<protein>
    <recommendedName>
        <fullName evidence="5">tRNA pseudouridine synthase B</fullName>
        <ecNumber evidence="5">5.4.99.25</ecNumber>
    </recommendedName>
    <alternativeName>
        <fullName evidence="5">tRNA pseudouridine(55) synthase</fullName>
        <shortName evidence="5">Psi55 synthase</shortName>
    </alternativeName>
    <alternativeName>
        <fullName evidence="5">tRNA pseudouridylate synthase</fullName>
    </alternativeName>
    <alternativeName>
        <fullName evidence="5">tRNA-uridine isomerase</fullName>
    </alternativeName>
</protein>
<dbReference type="EC" id="5.4.99.25" evidence="5"/>
<evidence type="ECO:0000256" key="1">
    <source>
        <dbReference type="ARBA" id="ARBA00000385"/>
    </source>
</evidence>
<evidence type="ECO:0000259" key="7">
    <source>
        <dbReference type="SMART" id="SM01136"/>
    </source>
</evidence>
<dbReference type="InterPro" id="IPR032819">
    <property type="entry name" value="TruB_C"/>
</dbReference>
<sequence length="396" mass="40333">MKRTAPEDPAFTPEQPAPAAPLPAPAPAPARPNRPPARPRGARMDGVLVIDKPSGPTSHDVVARLRRLLGVKRIGHAGTLDPMASGVLVVLVGEATKLAPYLTAQDKRYTARVVLGVGTDTLDAEGEITATQALPPWLEGELDALAGPGGIPGGEALARAAPRIAAALDAERARREQMPPAYSAIKVAGQRSYALARAGQAVDLAPRPVEVRSLALAGVARGAAGALAGTATAGAAPAALEVELDVSKGYYVRSLARDLGAHLGLPAHLSALRRTASGSFAVGEAAPLDAGADVLRAALRPLAAAASESLPVARLTEHGARRARLGQSLSASDFSSPPAHPGAAVWLDPDGHVVALGAAEPGDDVLPESPPPPAATRFSVLRGFSGVVDMQKPAEE</sequence>
<reference evidence="8 9" key="1">
    <citation type="submission" date="2015-09" db="EMBL/GenBank/DDBJ databases">
        <title>Sorangium comparison.</title>
        <authorList>
            <person name="Zaburannyi N."/>
            <person name="Bunk B."/>
            <person name="Overmann J."/>
            <person name="Mueller R."/>
        </authorList>
    </citation>
    <scope>NUCLEOTIDE SEQUENCE [LARGE SCALE GENOMIC DNA]</scope>
    <source>
        <strain evidence="8 9">So ce26</strain>
    </source>
</reference>
<evidence type="ECO:0000256" key="4">
    <source>
        <dbReference type="ARBA" id="ARBA00023235"/>
    </source>
</evidence>
<dbReference type="InterPro" id="IPR020103">
    <property type="entry name" value="PsdUridine_synth_cat_dom_sf"/>
</dbReference>
<dbReference type="GO" id="GO:1990481">
    <property type="term" value="P:mRNA pseudouridine synthesis"/>
    <property type="evidence" value="ECO:0007669"/>
    <property type="project" value="TreeGrafter"/>
</dbReference>
<dbReference type="InterPro" id="IPR014780">
    <property type="entry name" value="tRNA_psdUridine_synth_TruB"/>
</dbReference>
<feature type="domain" description="Dyskerin-like" evidence="7">
    <location>
        <begin position="29"/>
        <end position="62"/>
    </location>
</feature>
<evidence type="ECO:0000313" key="9">
    <source>
        <dbReference type="Proteomes" id="UP000238348"/>
    </source>
</evidence>
<organism evidence="8 9">
    <name type="scientific">Sorangium cellulosum</name>
    <name type="common">Polyangium cellulosum</name>
    <dbReference type="NCBI Taxonomy" id="56"/>
    <lineage>
        <taxon>Bacteria</taxon>
        <taxon>Pseudomonadati</taxon>
        <taxon>Myxococcota</taxon>
        <taxon>Polyangia</taxon>
        <taxon>Polyangiales</taxon>
        <taxon>Polyangiaceae</taxon>
        <taxon>Sorangium</taxon>
    </lineage>
</organism>
<dbReference type="GO" id="GO:0160148">
    <property type="term" value="F:tRNA pseudouridine(55) synthase activity"/>
    <property type="evidence" value="ECO:0007669"/>
    <property type="project" value="UniProtKB-EC"/>
</dbReference>
<name>A0A2L0EX22_SORCE</name>
<dbReference type="GO" id="GO:0003723">
    <property type="term" value="F:RNA binding"/>
    <property type="evidence" value="ECO:0007669"/>
    <property type="project" value="InterPro"/>
</dbReference>